<evidence type="ECO:0000313" key="2">
    <source>
        <dbReference type="EMBL" id="SDW96167.1"/>
    </source>
</evidence>
<sequence>MRFPSSNLAFAALIVLGQSIPFSAHAEAPSLQTDGPVIHLADNLDEEASLGWCIDTEGRGLSDQLHAHSCKPEGDDVLFTYAAETGMIASATYDGLCMAYNDPENAENPFGLISCDKADPAQQFVYDDASMEMRLASDPAQCVTVAEIIDDAGPYQSRDLILAPCGALEASFKQWVIRR</sequence>
<dbReference type="Proteomes" id="UP000183076">
    <property type="component" value="Unassembled WGS sequence"/>
</dbReference>
<dbReference type="InterPro" id="IPR035992">
    <property type="entry name" value="Ricin_B-like_lectins"/>
</dbReference>
<dbReference type="Gene3D" id="2.80.10.50">
    <property type="match status" value="1"/>
</dbReference>
<gene>
    <name evidence="2" type="ORF">SAMN04488041_10421</name>
</gene>
<feature type="signal peptide" evidence="1">
    <location>
        <begin position="1"/>
        <end position="26"/>
    </location>
</feature>
<proteinExistence type="predicted"/>
<dbReference type="AlphaFoldDB" id="A0A1H2XTM7"/>
<protein>
    <submittedName>
        <fullName evidence="2">Uncharacterized protein</fullName>
    </submittedName>
</protein>
<keyword evidence="1" id="KW-0732">Signal</keyword>
<dbReference type="PROSITE" id="PS50231">
    <property type="entry name" value="RICIN_B_LECTIN"/>
    <property type="match status" value="1"/>
</dbReference>
<evidence type="ECO:0000313" key="3">
    <source>
        <dbReference type="Proteomes" id="UP000183076"/>
    </source>
</evidence>
<dbReference type="STRING" id="60137.SAMN04488041_10421"/>
<feature type="chain" id="PRO_5010227242" evidence="1">
    <location>
        <begin position="27"/>
        <end position="179"/>
    </location>
</feature>
<evidence type="ECO:0000256" key="1">
    <source>
        <dbReference type="SAM" id="SignalP"/>
    </source>
</evidence>
<dbReference type="GeneID" id="94021100"/>
<name>A0A1H2XTM7_9RHOB</name>
<dbReference type="SUPFAM" id="SSF50370">
    <property type="entry name" value="Ricin B-like lectins"/>
    <property type="match status" value="1"/>
</dbReference>
<dbReference type="RefSeq" id="WP_139283808.1">
    <property type="nucleotide sequence ID" value="NZ_CP160849.1"/>
</dbReference>
<reference evidence="3" key="1">
    <citation type="submission" date="2016-10" db="EMBL/GenBank/DDBJ databases">
        <authorList>
            <person name="Varghese N."/>
            <person name="Submissions S."/>
        </authorList>
    </citation>
    <scope>NUCLEOTIDE SEQUENCE [LARGE SCALE GENOMIC DNA]</scope>
    <source>
        <strain evidence="3">DSM 10014</strain>
    </source>
</reference>
<dbReference type="EMBL" id="FNNB01000004">
    <property type="protein sequence ID" value="SDW96167.1"/>
    <property type="molecule type" value="Genomic_DNA"/>
</dbReference>
<accession>A0A1H2XTM7</accession>
<organism evidence="2 3">
    <name type="scientific">Sulfitobacter pontiacus</name>
    <dbReference type="NCBI Taxonomy" id="60137"/>
    <lineage>
        <taxon>Bacteria</taxon>
        <taxon>Pseudomonadati</taxon>
        <taxon>Pseudomonadota</taxon>
        <taxon>Alphaproteobacteria</taxon>
        <taxon>Rhodobacterales</taxon>
        <taxon>Roseobacteraceae</taxon>
        <taxon>Sulfitobacter</taxon>
    </lineage>
</organism>